<dbReference type="GO" id="GO:0008654">
    <property type="term" value="P:phospholipid biosynthetic process"/>
    <property type="evidence" value="ECO:0007669"/>
    <property type="project" value="TreeGrafter"/>
</dbReference>
<feature type="transmembrane region" description="Helical" evidence="2">
    <location>
        <begin position="208"/>
        <end position="226"/>
    </location>
</feature>
<keyword evidence="2" id="KW-1133">Transmembrane helix</keyword>
<feature type="region of interest" description="Disordered" evidence="1">
    <location>
        <begin position="278"/>
        <end position="322"/>
    </location>
</feature>
<feature type="transmembrane region" description="Helical" evidence="2">
    <location>
        <begin position="145"/>
        <end position="164"/>
    </location>
</feature>
<evidence type="ECO:0000313" key="3">
    <source>
        <dbReference type="EMBL" id="KAK7677512.1"/>
    </source>
</evidence>
<organism evidence="3 4">
    <name type="scientific">Cerrena zonata</name>
    <dbReference type="NCBI Taxonomy" id="2478898"/>
    <lineage>
        <taxon>Eukaryota</taxon>
        <taxon>Fungi</taxon>
        <taxon>Dikarya</taxon>
        <taxon>Basidiomycota</taxon>
        <taxon>Agaricomycotina</taxon>
        <taxon>Agaricomycetes</taxon>
        <taxon>Polyporales</taxon>
        <taxon>Cerrenaceae</taxon>
        <taxon>Cerrena</taxon>
    </lineage>
</organism>
<reference evidence="3 4" key="1">
    <citation type="submission" date="2022-09" db="EMBL/GenBank/DDBJ databases">
        <authorList>
            <person name="Palmer J.M."/>
        </authorList>
    </citation>
    <scope>NUCLEOTIDE SEQUENCE [LARGE SCALE GENOMIC DNA]</scope>
    <source>
        <strain evidence="3 4">DSM 7382</strain>
    </source>
</reference>
<evidence type="ECO:0000256" key="1">
    <source>
        <dbReference type="SAM" id="MobiDB-lite"/>
    </source>
</evidence>
<accession>A0AAW0FC44</accession>
<keyword evidence="4" id="KW-1185">Reference proteome</keyword>
<proteinExistence type="predicted"/>
<dbReference type="PANTHER" id="PTHR31605">
    <property type="entry name" value="GLYCEROL-3-PHOSPHATE O-ACYLTRANSFERASE 1"/>
    <property type="match status" value="1"/>
</dbReference>
<feature type="compositionally biased region" description="Basic residues" evidence="1">
    <location>
        <begin position="308"/>
        <end position="322"/>
    </location>
</feature>
<evidence type="ECO:0000313" key="4">
    <source>
        <dbReference type="Proteomes" id="UP001385951"/>
    </source>
</evidence>
<gene>
    <name evidence="3" type="ORF">QCA50_019518</name>
</gene>
<feature type="region of interest" description="Disordered" evidence="1">
    <location>
        <begin position="422"/>
        <end position="446"/>
    </location>
</feature>
<comment type="caution">
    <text evidence="3">The sequence shown here is derived from an EMBL/GenBank/DDBJ whole genome shotgun (WGS) entry which is preliminary data.</text>
</comment>
<dbReference type="InterPro" id="IPR052744">
    <property type="entry name" value="GPAT/DAPAT"/>
</dbReference>
<feature type="transmembrane region" description="Helical" evidence="2">
    <location>
        <begin position="184"/>
        <end position="203"/>
    </location>
</feature>
<dbReference type="PANTHER" id="PTHR31605:SF0">
    <property type="entry name" value="GLYCEROL-3-PHOSPHATE O-ACYLTRANSFERASE 1"/>
    <property type="match status" value="1"/>
</dbReference>
<dbReference type="GO" id="GO:0004366">
    <property type="term" value="F:glycerol-3-phosphate O-acyltransferase activity"/>
    <property type="evidence" value="ECO:0007669"/>
    <property type="project" value="TreeGrafter"/>
</dbReference>
<keyword evidence="2" id="KW-0812">Transmembrane</keyword>
<dbReference type="Proteomes" id="UP001385951">
    <property type="component" value="Unassembled WGS sequence"/>
</dbReference>
<keyword evidence="2" id="KW-0472">Membrane</keyword>
<protein>
    <submittedName>
        <fullName evidence="3">Uncharacterized protein</fullName>
    </submittedName>
</protein>
<dbReference type="EMBL" id="JASBNA010000087">
    <property type="protein sequence ID" value="KAK7677512.1"/>
    <property type="molecule type" value="Genomic_DNA"/>
</dbReference>
<feature type="compositionally biased region" description="Low complexity" evidence="1">
    <location>
        <begin position="289"/>
        <end position="298"/>
    </location>
</feature>
<dbReference type="GO" id="GO:0016287">
    <property type="term" value="F:glycerone-phosphate O-acyltransferase activity"/>
    <property type="evidence" value="ECO:0007669"/>
    <property type="project" value="TreeGrafter"/>
</dbReference>
<sequence>MDEYREKFFSSDEGAPRAAVKRLTAQIEKQLTEVTINAPDWDTLYAARMARDLLWPGEEKINLDDFVIVSQTLVDLFCTPDLVPNLASIKHHLLTYYSLLQSTHMTNGVLSALPLPATLDPHRAVSLPSRLVTLFILVRDTLSSLIRLPFFLLPLAIHFPAYLFARYGAKLVEDEEETQAQNKIVFGLLFLLMIYPATFFFVWSFLRFTAVGAFVAVTFVFLFVMYHNKLINDNYEHAKRLAAAWRVLIGVWAPKKWDLSLNALSQYTTPQLPPENQWIDRSRVKSRSRSSTPAPSSSGPEKPLPNRKQTKSHKKTRPPSRRVIRHVLRARVEAVKSLESLFSQLDKHPDRRIRASSHLVRVFGGQLDSPETSLTVDATEGAAVIDEPIGWRSAKEVLVFLKQRGAKIGGLVRRVEGDWAAVSSEGEGTENEGSKEDLVWVPPNRE</sequence>
<name>A0AAW0FC44_9APHY</name>
<feature type="compositionally biased region" description="Basic and acidic residues" evidence="1">
    <location>
        <begin position="432"/>
        <end position="446"/>
    </location>
</feature>
<dbReference type="AlphaFoldDB" id="A0AAW0FC44"/>
<evidence type="ECO:0000256" key="2">
    <source>
        <dbReference type="SAM" id="Phobius"/>
    </source>
</evidence>